<dbReference type="SUPFAM" id="SSF46689">
    <property type="entry name" value="Homeodomain-like"/>
    <property type="match status" value="2"/>
</dbReference>
<dbReference type="EMBL" id="QVIA01000010">
    <property type="protein sequence ID" value="RGC32083.1"/>
    <property type="molecule type" value="Genomic_DNA"/>
</dbReference>
<evidence type="ECO:0000259" key="12">
    <source>
        <dbReference type="PROSITE" id="PS01124"/>
    </source>
</evidence>
<keyword evidence="11" id="KW-0175">Coiled coil</keyword>
<evidence type="ECO:0000256" key="11">
    <source>
        <dbReference type="SAM" id="Coils"/>
    </source>
</evidence>
<dbReference type="InterPro" id="IPR001789">
    <property type="entry name" value="Sig_transdc_resp-reg_receiver"/>
</dbReference>
<dbReference type="GO" id="GO:0000160">
    <property type="term" value="P:phosphorelay signal transduction system"/>
    <property type="evidence" value="ECO:0007669"/>
    <property type="project" value="UniProtKB-KW"/>
</dbReference>
<dbReference type="GO" id="GO:0043565">
    <property type="term" value="F:sequence-specific DNA binding"/>
    <property type="evidence" value="ECO:0007669"/>
    <property type="project" value="InterPro"/>
</dbReference>
<evidence type="ECO:0000256" key="1">
    <source>
        <dbReference type="ARBA" id="ARBA00004496"/>
    </source>
</evidence>
<gene>
    <name evidence="14" type="ORF">DWX41_10705</name>
</gene>
<dbReference type="Pfam" id="PF12833">
    <property type="entry name" value="HTH_18"/>
    <property type="match status" value="1"/>
</dbReference>
<sequence length="542" mass="61380">MLIREDKTVYKVLLVDDEILVREAIGAKIEWGQLGFELVGDCENGKDAIEFLKETPADVVLTDICMPYIDGMGLSKYIHENLPQTTTIIFSGYSDFEYAKQAIQYKVAEYILKPVTAKELSEVLNRIREKLDGERQQEQKMDELTKVYQSYTKNEALIISRALSRLVRGTQDVETSLRELEEFGITIKGGSYRVAAVDIDVYSDLYEIDDDLKKESALMSFVVENISNEIVNNHNAGLAYRDSDNRVCILFRTNKPKEHAGQVNAICREIQSTIYDAMKLSVSMGIGSYVASLEELYKSYDSATAILKFRYTKGTGVIFDCEEALPSGNPMELEQDFKDIAAAVKGKEGTVLYEILDHVEDWMRSGYVSRNKAVAYLHQVLRIICQTVQETDEEFLLKDSDISGITDARNLDKAITLIREYAARGMEAVNAAGQTSAERLAAQAMDYIRENYSNQDLGLNDICDYLNISTSRFSSLFKEATGRTFTEVLTGVRMERAKQLLRQTCLKNYEIAEKVGFSDPHYFSIAFKKMTGKTPKEYARER</sequence>
<evidence type="ECO:0000256" key="8">
    <source>
        <dbReference type="ARBA" id="ARBA00023163"/>
    </source>
</evidence>
<evidence type="ECO:0000256" key="6">
    <source>
        <dbReference type="ARBA" id="ARBA00023015"/>
    </source>
</evidence>
<dbReference type="Gene3D" id="3.40.50.2300">
    <property type="match status" value="1"/>
</dbReference>
<dbReference type="InterPro" id="IPR051552">
    <property type="entry name" value="HptR"/>
</dbReference>
<dbReference type="PANTHER" id="PTHR42713">
    <property type="entry name" value="HISTIDINE KINASE-RELATED"/>
    <property type="match status" value="1"/>
</dbReference>
<keyword evidence="8" id="KW-0804">Transcription</keyword>
<comment type="function">
    <text evidence="9">May play the central regulatory role in sporulation. It may be an element of the effector pathway responsible for the activation of sporulation genes in response to nutritional stress. Spo0A may act in concert with spo0H (a sigma factor) to control the expression of some genes that are critical to the sporulation process.</text>
</comment>
<evidence type="ECO:0000256" key="5">
    <source>
        <dbReference type="ARBA" id="ARBA00023012"/>
    </source>
</evidence>
<keyword evidence="6" id="KW-0805">Transcription regulation</keyword>
<dbReference type="SMART" id="SM00342">
    <property type="entry name" value="HTH_ARAC"/>
    <property type="match status" value="1"/>
</dbReference>
<evidence type="ECO:0000256" key="7">
    <source>
        <dbReference type="ARBA" id="ARBA00023125"/>
    </source>
</evidence>
<reference evidence="14 15" key="1">
    <citation type="submission" date="2018-08" db="EMBL/GenBank/DDBJ databases">
        <title>A genome reference for cultivated species of the human gut microbiota.</title>
        <authorList>
            <person name="Zou Y."/>
            <person name="Xue W."/>
            <person name="Luo G."/>
        </authorList>
    </citation>
    <scope>NUCLEOTIDE SEQUENCE [LARGE SCALE GENOMIC DNA]</scope>
    <source>
        <strain evidence="14 15">AF19-21</strain>
    </source>
</reference>
<feature type="domain" description="Response regulatory" evidence="13">
    <location>
        <begin position="11"/>
        <end position="128"/>
    </location>
</feature>
<comment type="caution">
    <text evidence="14">The sequence shown here is derived from an EMBL/GenBank/DDBJ whole genome shotgun (WGS) entry which is preliminary data.</text>
</comment>
<protein>
    <recommendedName>
        <fullName evidence="2">Stage 0 sporulation protein A homolog</fullName>
    </recommendedName>
</protein>
<proteinExistence type="predicted"/>
<feature type="domain" description="HTH araC/xylS-type" evidence="12">
    <location>
        <begin position="442"/>
        <end position="541"/>
    </location>
</feature>
<dbReference type="Gene3D" id="1.10.10.60">
    <property type="entry name" value="Homeodomain-like"/>
    <property type="match status" value="2"/>
</dbReference>
<dbReference type="GO" id="GO:0003700">
    <property type="term" value="F:DNA-binding transcription factor activity"/>
    <property type="evidence" value="ECO:0007669"/>
    <property type="project" value="InterPro"/>
</dbReference>
<dbReference type="InterPro" id="IPR018060">
    <property type="entry name" value="HTH_AraC"/>
</dbReference>
<dbReference type="AlphaFoldDB" id="A0A3E2WW92"/>
<dbReference type="SMART" id="SM00448">
    <property type="entry name" value="REC"/>
    <property type="match status" value="1"/>
</dbReference>
<evidence type="ECO:0000256" key="10">
    <source>
        <dbReference type="PROSITE-ProRule" id="PRU00169"/>
    </source>
</evidence>
<evidence type="ECO:0000256" key="2">
    <source>
        <dbReference type="ARBA" id="ARBA00018672"/>
    </source>
</evidence>
<dbReference type="PROSITE" id="PS01124">
    <property type="entry name" value="HTH_ARAC_FAMILY_2"/>
    <property type="match status" value="1"/>
</dbReference>
<dbReference type="PROSITE" id="PS50110">
    <property type="entry name" value="RESPONSE_REGULATORY"/>
    <property type="match status" value="1"/>
</dbReference>
<dbReference type="CDD" id="cd17536">
    <property type="entry name" value="REC_YesN-like"/>
    <property type="match status" value="1"/>
</dbReference>
<dbReference type="GO" id="GO:0005737">
    <property type="term" value="C:cytoplasm"/>
    <property type="evidence" value="ECO:0007669"/>
    <property type="project" value="UniProtKB-SubCell"/>
</dbReference>
<dbReference type="InterPro" id="IPR009057">
    <property type="entry name" value="Homeodomain-like_sf"/>
</dbReference>
<keyword evidence="7" id="KW-0238">DNA-binding</keyword>
<evidence type="ECO:0000256" key="9">
    <source>
        <dbReference type="ARBA" id="ARBA00024867"/>
    </source>
</evidence>
<keyword evidence="4 10" id="KW-0597">Phosphoprotein</keyword>
<keyword evidence="5" id="KW-0902">Two-component regulatory system</keyword>
<evidence type="ECO:0000313" key="15">
    <source>
        <dbReference type="Proteomes" id="UP000261111"/>
    </source>
</evidence>
<dbReference type="Pfam" id="PF00072">
    <property type="entry name" value="Response_reg"/>
    <property type="match status" value="1"/>
</dbReference>
<dbReference type="InterPro" id="IPR011006">
    <property type="entry name" value="CheY-like_superfamily"/>
</dbReference>
<organism evidence="14 15">
    <name type="scientific">Hungatella hathewayi</name>
    <dbReference type="NCBI Taxonomy" id="154046"/>
    <lineage>
        <taxon>Bacteria</taxon>
        <taxon>Bacillati</taxon>
        <taxon>Bacillota</taxon>
        <taxon>Clostridia</taxon>
        <taxon>Lachnospirales</taxon>
        <taxon>Lachnospiraceae</taxon>
        <taxon>Hungatella</taxon>
    </lineage>
</organism>
<dbReference type="Pfam" id="PF17853">
    <property type="entry name" value="GGDEF_2"/>
    <property type="match status" value="1"/>
</dbReference>
<evidence type="ECO:0000259" key="13">
    <source>
        <dbReference type="PROSITE" id="PS50110"/>
    </source>
</evidence>
<evidence type="ECO:0000256" key="4">
    <source>
        <dbReference type="ARBA" id="ARBA00022553"/>
    </source>
</evidence>
<feature type="modified residue" description="4-aspartylphosphate" evidence="10">
    <location>
        <position position="63"/>
    </location>
</feature>
<dbReference type="InterPro" id="IPR041522">
    <property type="entry name" value="CdaR_GGDEF"/>
</dbReference>
<dbReference type="SUPFAM" id="SSF52172">
    <property type="entry name" value="CheY-like"/>
    <property type="match status" value="1"/>
</dbReference>
<accession>A0A3E2WW92</accession>
<dbReference type="PANTHER" id="PTHR42713:SF3">
    <property type="entry name" value="TRANSCRIPTIONAL REGULATORY PROTEIN HPTR"/>
    <property type="match status" value="1"/>
</dbReference>
<feature type="coiled-coil region" evidence="11">
    <location>
        <begin position="117"/>
        <end position="154"/>
    </location>
</feature>
<name>A0A3E2WW92_9FIRM</name>
<dbReference type="Proteomes" id="UP000261111">
    <property type="component" value="Unassembled WGS sequence"/>
</dbReference>
<keyword evidence="3" id="KW-0963">Cytoplasm</keyword>
<evidence type="ECO:0000313" key="14">
    <source>
        <dbReference type="EMBL" id="RGC32083.1"/>
    </source>
</evidence>
<comment type="subcellular location">
    <subcellularLocation>
        <location evidence="1">Cytoplasm</location>
    </subcellularLocation>
</comment>
<evidence type="ECO:0000256" key="3">
    <source>
        <dbReference type="ARBA" id="ARBA00022490"/>
    </source>
</evidence>